<dbReference type="VEuPathDB" id="FungiDB:PYU1_G004392"/>
<reference evidence="3" key="2">
    <citation type="submission" date="2010-04" db="EMBL/GenBank/DDBJ databases">
        <authorList>
            <person name="Buell R."/>
            <person name="Hamilton J."/>
            <person name="Hostetler J."/>
        </authorList>
    </citation>
    <scope>NUCLEOTIDE SEQUENCE [LARGE SCALE GENOMIC DNA]</scope>
    <source>
        <strain evidence="3">DAOM:BR144</strain>
    </source>
</reference>
<dbReference type="STRING" id="431595.K3WHG0"/>
<dbReference type="InParanoid" id="K3WHG0"/>
<dbReference type="EMBL" id="GL376631">
    <property type="status" value="NOT_ANNOTATED_CDS"/>
    <property type="molecule type" value="Genomic_DNA"/>
</dbReference>
<reference evidence="2" key="3">
    <citation type="submission" date="2015-02" db="UniProtKB">
        <authorList>
            <consortium name="EnsemblProtists"/>
        </authorList>
    </citation>
    <scope>IDENTIFICATION</scope>
    <source>
        <strain evidence="2">DAOM BR144</strain>
    </source>
</reference>
<dbReference type="eggNOG" id="ENOG502S60A">
    <property type="taxonomic scope" value="Eukaryota"/>
</dbReference>
<reference evidence="3" key="1">
    <citation type="journal article" date="2010" name="Genome Biol.">
        <title>Genome sequence of the necrotrophic plant pathogen Pythium ultimum reveals original pathogenicity mechanisms and effector repertoire.</title>
        <authorList>
            <person name="Levesque C.A."/>
            <person name="Brouwer H."/>
            <person name="Cano L."/>
            <person name="Hamilton J.P."/>
            <person name="Holt C."/>
            <person name="Huitema E."/>
            <person name="Raffaele S."/>
            <person name="Robideau G.P."/>
            <person name="Thines M."/>
            <person name="Win J."/>
            <person name="Zerillo M.M."/>
            <person name="Beakes G.W."/>
            <person name="Boore J.L."/>
            <person name="Busam D."/>
            <person name="Dumas B."/>
            <person name="Ferriera S."/>
            <person name="Fuerstenberg S.I."/>
            <person name="Gachon C.M."/>
            <person name="Gaulin E."/>
            <person name="Govers F."/>
            <person name="Grenville-Briggs L."/>
            <person name="Horner N."/>
            <person name="Hostetler J."/>
            <person name="Jiang R.H."/>
            <person name="Johnson J."/>
            <person name="Krajaejun T."/>
            <person name="Lin H."/>
            <person name="Meijer H.J."/>
            <person name="Moore B."/>
            <person name="Morris P."/>
            <person name="Phuntmart V."/>
            <person name="Puiu D."/>
            <person name="Shetty J."/>
            <person name="Stajich J.E."/>
            <person name="Tripathy S."/>
            <person name="Wawra S."/>
            <person name="van West P."/>
            <person name="Whitty B.R."/>
            <person name="Coutinho P.M."/>
            <person name="Henrissat B."/>
            <person name="Martin F."/>
            <person name="Thomas P.D."/>
            <person name="Tyler B.M."/>
            <person name="De Vries R.P."/>
            <person name="Kamoun S."/>
            <person name="Yandell M."/>
            <person name="Tisserat N."/>
            <person name="Buell C.R."/>
        </authorList>
    </citation>
    <scope>NUCLEOTIDE SEQUENCE</scope>
    <source>
        <strain evidence="3">DAOM:BR144</strain>
    </source>
</reference>
<organism evidence="2 3">
    <name type="scientific">Globisporangium ultimum (strain ATCC 200006 / CBS 805.95 / DAOM BR144)</name>
    <name type="common">Pythium ultimum</name>
    <dbReference type="NCBI Taxonomy" id="431595"/>
    <lineage>
        <taxon>Eukaryota</taxon>
        <taxon>Sar</taxon>
        <taxon>Stramenopiles</taxon>
        <taxon>Oomycota</taxon>
        <taxon>Peronosporomycetes</taxon>
        <taxon>Pythiales</taxon>
        <taxon>Pythiaceae</taxon>
        <taxon>Globisporangium</taxon>
    </lineage>
</organism>
<dbReference type="EnsemblProtists" id="PYU1_T004402">
    <property type="protein sequence ID" value="PYU1_T004402"/>
    <property type="gene ID" value="PYU1_G004392"/>
</dbReference>
<feature type="compositionally biased region" description="Low complexity" evidence="1">
    <location>
        <begin position="373"/>
        <end position="383"/>
    </location>
</feature>
<evidence type="ECO:0000256" key="1">
    <source>
        <dbReference type="SAM" id="MobiDB-lite"/>
    </source>
</evidence>
<keyword evidence="3" id="KW-1185">Reference proteome</keyword>
<name>K3WHG0_GLOUD</name>
<protein>
    <submittedName>
        <fullName evidence="2">Uncharacterized protein</fullName>
    </submittedName>
</protein>
<feature type="region of interest" description="Disordered" evidence="1">
    <location>
        <begin position="192"/>
        <end position="215"/>
    </location>
</feature>
<proteinExistence type="predicted"/>
<dbReference type="AlphaFoldDB" id="K3WHG0"/>
<dbReference type="HOGENOM" id="CLU_709032_0_0_1"/>
<sequence>PSASLNDLEIVRKIVEREGCLEALEQLVTAPQRKTTVKASTATGAVGLELDQLYLYTFPRRQSTATTSPLVLQSVLDQLRSVSVQIVEAIENWRAANGMQVFQWRNANYLLKMAGDVDFLAQTVGIAGINALQQLRLERNPFLAPLHLDHAALREKVPDAAILLGAWVGNVDMKRIFYVSKVLLRELETERMQQQQEANDEDEGEGGDGNFKTDHLEPSVLTASRHSMLRHPATTMRVRWRHQSVQLRPQFGNESTGYDGDGSQVDAALSVEDTMRQDVALCKELILHAEHELGAIREEIAILQEKLNMDITPLSETKRRTLQIKVGALTNTLKFKSGDLYQRKNELRRKEAVLHQRLNDTQHGGRTTRSRRSQPSSSSSSPPQRHRIRT</sequence>
<accession>K3WHG0</accession>
<evidence type="ECO:0000313" key="3">
    <source>
        <dbReference type="Proteomes" id="UP000019132"/>
    </source>
</evidence>
<dbReference type="Proteomes" id="UP000019132">
    <property type="component" value="Unassembled WGS sequence"/>
</dbReference>
<feature type="region of interest" description="Disordered" evidence="1">
    <location>
        <begin position="354"/>
        <end position="390"/>
    </location>
</feature>
<evidence type="ECO:0000313" key="2">
    <source>
        <dbReference type="EnsemblProtists" id="PYU1_T004402"/>
    </source>
</evidence>